<evidence type="ECO:0000256" key="8">
    <source>
        <dbReference type="SAM" id="MobiDB-lite"/>
    </source>
</evidence>
<reference evidence="10 11" key="1">
    <citation type="submission" date="2016-10" db="EMBL/GenBank/DDBJ databases">
        <title>The genome of Paramicrosporidium saccamoebae is the missing link in understanding Cryptomycota and Microsporidia evolution.</title>
        <authorList>
            <person name="Quandt C.A."/>
            <person name="Beaudet D."/>
            <person name="Corsaro D."/>
            <person name="Michel R."/>
            <person name="Corradi N."/>
            <person name="James T."/>
        </authorList>
    </citation>
    <scope>NUCLEOTIDE SEQUENCE [LARGE SCALE GENOMIC DNA]</scope>
    <source>
        <strain evidence="10 11">KSL3</strain>
    </source>
</reference>
<dbReference type="GO" id="GO:0033619">
    <property type="term" value="P:membrane protein proteolysis"/>
    <property type="evidence" value="ECO:0007669"/>
    <property type="project" value="TreeGrafter"/>
</dbReference>
<evidence type="ECO:0000256" key="1">
    <source>
        <dbReference type="ARBA" id="ARBA00004477"/>
    </source>
</evidence>
<dbReference type="PANTHER" id="PTHR12174:SF23">
    <property type="entry name" value="MINOR HISTOCOMPATIBILITY ANTIGEN H13"/>
    <property type="match status" value="1"/>
</dbReference>
<keyword evidence="6 9" id="KW-1133">Transmembrane helix</keyword>
<dbReference type="GO" id="GO:0098554">
    <property type="term" value="C:cytoplasmic side of endoplasmic reticulum membrane"/>
    <property type="evidence" value="ECO:0007669"/>
    <property type="project" value="TreeGrafter"/>
</dbReference>
<evidence type="ECO:0000313" key="10">
    <source>
        <dbReference type="EMBL" id="PJF18516.1"/>
    </source>
</evidence>
<dbReference type="Pfam" id="PF04258">
    <property type="entry name" value="Peptidase_A22B"/>
    <property type="match status" value="1"/>
</dbReference>
<keyword evidence="11" id="KW-1185">Reference proteome</keyword>
<feature type="transmembrane region" description="Helical" evidence="9">
    <location>
        <begin position="290"/>
        <end position="311"/>
    </location>
</feature>
<feature type="transmembrane region" description="Helical" evidence="9">
    <location>
        <begin position="317"/>
        <end position="335"/>
    </location>
</feature>
<dbReference type="Proteomes" id="UP000240830">
    <property type="component" value="Unassembled WGS sequence"/>
</dbReference>
<feature type="transmembrane region" description="Helical" evidence="9">
    <location>
        <begin position="31"/>
        <end position="49"/>
    </location>
</feature>
<dbReference type="OrthoDB" id="29661at2759"/>
<feature type="transmembrane region" description="Helical" evidence="9">
    <location>
        <begin position="251"/>
        <end position="270"/>
    </location>
</feature>
<keyword evidence="5" id="KW-0256">Endoplasmic reticulum</keyword>
<dbReference type="InterPro" id="IPR007369">
    <property type="entry name" value="Peptidase_A22B_SPP"/>
</dbReference>
<organism evidence="10 11">
    <name type="scientific">Paramicrosporidium saccamoebae</name>
    <dbReference type="NCBI Taxonomy" id="1246581"/>
    <lineage>
        <taxon>Eukaryota</taxon>
        <taxon>Fungi</taxon>
        <taxon>Fungi incertae sedis</taxon>
        <taxon>Cryptomycota</taxon>
        <taxon>Cryptomycota incertae sedis</taxon>
        <taxon>Paramicrosporidium</taxon>
    </lineage>
</organism>
<keyword evidence="7 9" id="KW-0472">Membrane</keyword>
<keyword evidence="4" id="KW-0378">Hydrolase</keyword>
<gene>
    <name evidence="10" type="ORF">PSACC_01640</name>
</gene>
<keyword evidence="3 9" id="KW-0812">Transmembrane</keyword>
<feature type="transmembrane region" description="Helical" evidence="9">
    <location>
        <begin position="61"/>
        <end position="79"/>
    </location>
</feature>
<comment type="similarity">
    <text evidence="2">Belongs to the peptidase A22B family.</text>
</comment>
<feature type="transmembrane region" description="Helical" evidence="9">
    <location>
        <begin position="204"/>
        <end position="231"/>
    </location>
</feature>
<feature type="transmembrane region" description="Helical" evidence="9">
    <location>
        <begin position="153"/>
        <end position="172"/>
    </location>
</feature>
<accession>A0A2H9TLA5</accession>
<evidence type="ECO:0000313" key="11">
    <source>
        <dbReference type="Proteomes" id="UP000240830"/>
    </source>
</evidence>
<dbReference type="EMBL" id="MTSL01000117">
    <property type="protein sequence ID" value="PJF18516.1"/>
    <property type="molecule type" value="Genomic_DNA"/>
</dbReference>
<dbReference type="InterPro" id="IPR006639">
    <property type="entry name" value="Preselin/SPP"/>
</dbReference>
<dbReference type="STRING" id="1246581.A0A2H9TLA5"/>
<dbReference type="AlphaFoldDB" id="A0A2H9TLA5"/>
<sequence length="387" mass="43043">MPPNDWFWPSDDLVQLGELREMVVQLPFDPIFIAYAGLMTMAVVPIYFGSKLSVEESESDAYWFPVIGSCVLFGFYLLFNYFSKEYINYLLTAYFGAFGAFSVAKMLVGMASMALPKKWYMFDYYHVVVERKKDGKLVMVNGSLIGILLDTKLTWLHGAMGVVSLALTAYYVYTKNWIASNIFGEAFSISAISLIQLDTFVTGMILLAGLFVYDIFWVFGTDVMVSVAKSFDVPVKVLFPRDIISSPNSGFSMLGLGDIVIPGVFIALCLKFDHHLIASKRIAKNRSPYFTTALVFYILGLLTTMAVMHIYKAAQPALLYLSPAGILSVLLTAIVRGELKEIFAFTTEPAAVEEEVYDEEESDDDGTSKIASKGGRSSPAKRRAKKD</sequence>
<dbReference type="GO" id="GO:0042500">
    <property type="term" value="F:aspartic endopeptidase activity, intramembrane cleaving"/>
    <property type="evidence" value="ECO:0007669"/>
    <property type="project" value="InterPro"/>
</dbReference>
<evidence type="ECO:0000256" key="4">
    <source>
        <dbReference type="ARBA" id="ARBA00022801"/>
    </source>
</evidence>
<name>A0A2H9TLA5_9FUNG</name>
<evidence type="ECO:0000256" key="6">
    <source>
        <dbReference type="ARBA" id="ARBA00022989"/>
    </source>
</evidence>
<proteinExistence type="inferred from homology"/>
<feature type="transmembrane region" description="Helical" evidence="9">
    <location>
        <begin position="91"/>
        <end position="115"/>
    </location>
</feature>
<feature type="compositionally biased region" description="Acidic residues" evidence="8">
    <location>
        <begin position="354"/>
        <end position="365"/>
    </location>
</feature>
<dbReference type="SMART" id="SM00730">
    <property type="entry name" value="PSN"/>
    <property type="match status" value="1"/>
</dbReference>
<evidence type="ECO:0000256" key="2">
    <source>
        <dbReference type="ARBA" id="ARBA00006859"/>
    </source>
</evidence>
<comment type="subcellular location">
    <subcellularLocation>
        <location evidence="1">Endoplasmic reticulum membrane</location>
        <topology evidence="1">Multi-pass membrane protein</topology>
    </subcellularLocation>
</comment>
<evidence type="ECO:0000256" key="9">
    <source>
        <dbReference type="SAM" id="Phobius"/>
    </source>
</evidence>
<evidence type="ECO:0000256" key="5">
    <source>
        <dbReference type="ARBA" id="ARBA00022824"/>
    </source>
</evidence>
<evidence type="ECO:0000256" key="7">
    <source>
        <dbReference type="ARBA" id="ARBA00023136"/>
    </source>
</evidence>
<dbReference type="GO" id="GO:0006465">
    <property type="term" value="P:signal peptide processing"/>
    <property type="evidence" value="ECO:0007669"/>
    <property type="project" value="TreeGrafter"/>
</dbReference>
<dbReference type="GO" id="GO:0098553">
    <property type="term" value="C:lumenal side of endoplasmic reticulum membrane"/>
    <property type="evidence" value="ECO:0007669"/>
    <property type="project" value="TreeGrafter"/>
</dbReference>
<feature type="region of interest" description="Disordered" evidence="8">
    <location>
        <begin position="354"/>
        <end position="387"/>
    </location>
</feature>
<evidence type="ECO:0000256" key="3">
    <source>
        <dbReference type="ARBA" id="ARBA00022692"/>
    </source>
</evidence>
<comment type="caution">
    <text evidence="10">The sequence shown here is derived from an EMBL/GenBank/DDBJ whole genome shotgun (WGS) entry which is preliminary data.</text>
</comment>
<dbReference type="PANTHER" id="PTHR12174">
    <property type="entry name" value="SIGNAL PEPTIDE PEPTIDASE"/>
    <property type="match status" value="1"/>
</dbReference>
<protein>
    <submittedName>
        <fullName evidence="10">Peptidase A22, presenilin signal peptide domain-containing protein</fullName>
    </submittedName>
</protein>